<evidence type="ECO:0000259" key="3">
    <source>
        <dbReference type="Pfam" id="PF20432"/>
    </source>
</evidence>
<evidence type="ECO:0000256" key="1">
    <source>
        <dbReference type="SAM" id="MobiDB-lite"/>
    </source>
</evidence>
<feature type="domain" description="Antitoxin Xre/MbcA/ParS-like toxin-binding" evidence="2">
    <location>
        <begin position="134"/>
        <end position="176"/>
    </location>
</feature>
<dbReference type="InterPro" id="IPR046847">
    <property type="entry name" value="Xre-like_HTH"/>
</dbReference>
<dbReference type="InterPro" id="IPR024467">
    <property type="entry name" value="Xre/MbcA/ParS-like_toxin-bd"/>
</dbReference>
<reference evidence="4 5" key="1">
    <citation type="submission" date="2018-01" db="EMBL/GenBank/DDBJ databases">
        <title>Species boundaries and ecological features among Paraburkholderia terrae DSMZ17804T, P. hospita DSMZ17164T and P. caribensis DSMZ13236T.</title>
        <authorList>
            <person name="Pratama A.A."/>
        </authorList>
    </citation>
    <scope>NUCLEOTIDE SEQUENCE [LARGE SCALE GENOMIC DNA]</scope>
    <source>
        <strain evidence="4 5">DSM 17164</strain>
    </source>
</reference>
<dbReference type="GO" id="GO:0003677">
    <property type="term" value="F:DNA binding"/>
    <property type="evidence" value="ECO:0007669"/>
    <property type="project" value="InterPro"/>
</dbReference>
<dbReference type="Proteomes" id="UP000236649">
    <property type="component" value="Chromosome 5"/>
</dbReference>
<dbReference type="Pfam" id="PF20432">
    <property type="entry name" value="Xre-like-HTH"/>
    <property type="match status" value="1"/>
</dbReference>
<accession>A0AAN1JMN9</accession>
<gene>
    <name evidence="4" type="ORF">C2L64_50440</name>
</gene>
<feature type="domain" description="Antitoxin Xre-like helix-turn-helix" evidence="3">
    <location>
        <begin position="68"/>
        <end position="113"/>
    </location>
</feature>
<proteinExistence type="predicted"/>
<feature type="compositionally biased region" description="Low complexity" evidence="1">
    <location>
        <begin position="18"/>
        <end position="30"/>
    </location>
</feature>
<evidence type="ECO:0000313" key="5">
    <source>
        <dbReference type="Proteomes" id="UP000236649"/>
    </source>
</evidence>
<dbReference type="Pfam" id="PF09722">
    <property type="entry name" value="Xre_MbcA_ParS_C"/>
    <property type="match status" value="1"/>
</dbReference>
<feature type="compositionally biased region" description="Low complexity" evidence="1">
    <location>
        <begin position="1"/>
        <end position="10"/>
    </location>
</feature>
<protein>
    <submittedName>
        <fullName evidence="4">DUF2384 domain-containing protein</fullName>
    </submittedName>
</protein>
<sequence length="179" mass="19430">MNAPATSARRPPARKTAVRVPAKPAAPSRAAKAHATKINDYLTLYHAPPLERISFIKYGVDAYDVYVLARNMGTSQDNLMVTLGLPRSTIIRKAKGKARLSAEQSERVIGMARLVGQVEAMVAESGNPEGFDAAHWVNEWLDQPNPALDQRRPAEFMDTVAGQEFVASLLAKAQSGAYA</sequence>
<dbReference type="EMBL" id="CP026109">
    <property type="protein sequence ID" value="AUT76760.1"/>
    <property type="molecule type" value="Genomic_DNA"/>
</dbReference>
<name>A0AAN1JMN9_9BURK</name>
<dbReference type="GeneID" id="55536457"/>
<dbReference type="AlphaFoldDB" id="A0AAN1JMN9"/>
<dbReference type="KEGG" id="phs:C2L64_50440"/>
<dbReference type="RefSeq" id="WP_086917607.1">
    <property type="nucleotide sequence ID" value="NZ_CADFGJ010000014.1"/>
</dbReference>
<evidence type="ECO:0000259" key="2">
    <source>
        <dbReference type="Pfam" id="PF09722"/>
    </source>
</evidence>
<organism evidence="4 5">
    <name type="scientific">Paraburkholderia hospita</name>
    <dbReference type="NCBI Taxonomy" id="169430"/>
    <lineage>
        <taxon>Bacteria</taxon>
        <taxon>Pseudomonadati</taxon>
        <taxon>Pseudomonadota</taxon>
        <taxon>Betaproteobacteria</taxon>
        <taxon>Burkholderiales</taxon>
        <taxon>Burkholderiaceae</taxon>
        <taxon>Paraburkholderia</taxon>
    </lineage>
</organism>
<evidence type="ECO:0000313" key="4">
    <source>
        <dbReference type="EMBL" id="AUT76760.1"/>
    </source>
</evidence>
<feature type="region of interest" description="Disordered" evidence="1">
    <location>
        <begin position="1"/>
        <end position="30"/>
    </location>
</feature>